<keyword evidence="2" id="KW-0175">Coiled coil</keyword>
<evidence type="ECO:0000313" key="4">
    <source>
        <dbReference type="EMBL" id="RPB22819.1"/>
    </source>
</evidence>
<dbReference type="Pfam" id="PF13805">
    <property type="entry name" value="Pil1"/>
    <property type="match status" value="1"/>
</dbReference>
<dbReference type="InParanoid" id="A0A3N4LMT3"/>
<dbReference type="Gene3D" id="1.20.1270.60">
    <property type="entry name" value="Arfaptin homology (AH) domain/BAR domain"/>
    <property type="match status" value="1"/>
</dbReference>
<evidence type="ECO:0000256" key="3">
    <source>
        <dbReference type="SAM" id="MobiDB-lite"/>
    </source>
</evidence>
<evidence type="ECO:0008006" key="6">
    <source>
        <dbReference type="Google" id="ProtNLM"/>
    </source>
</evidence>
<gene>
    <name evidence="4" type="ORF">L211DRAFT_839194</name>
</gene>
<dbReference type="GO" id="GO:0008289">
    <property type="term" value="F:lipid binding"/>
    <property type="evidence" value="ECO:0007669"/>
    <property type="project" value="TreeGrafter"/>
</dbReference>
<organism evidence="4 5">
    <name type="scientific">Terfezia boudieri ATCC MYA-4762</name>
    <dbReference type="NCBI Taxonomy" id="1051890"/>
    <lineage>
        <taxon>Eukaryota</taxon>
        <taxon>Fungi</taxon>
        <taxon>Dikarya</taxon>
        <taxon>Ascomycota</taxon>
        <taxon>Pezizomycotina</taxon>
        <taxon>Pezizomycetes</taxon>
        <taxon>Pezizales</taxon>
        <taxon>Pezizaceae</taxon>
        <taxon>Terfezia</taxon>
    </lineage>
</organism>
<dbReference type="FunFam" id="1.20.1270.60:FF:000005">
    <property type="entry name" value="Sphingolipid long chain base-responsive pil1"/>
    <property type="match status" value="1"/>
</dbReference>
<dbReference type="GO" id="GO:0036286">
    <property type="term" value="C:eisosome filament"/>
    <property type="evidence" value="ECO:0007669"/>
    <property type="project" value="TreeGrafter"/>
</dbReference>
<reference evidence="4 5" key="1">
    <citation type="journal article" date="2018" name="Nat. Ecol. Evol.">
        <title>Pezizomycetes genomes reveal the molecular basis of ectomycorrhizal truffle lifestyle.</title>
        <authorList>
            <person name="Murat C."/>
            <person name="Payen T."/>
            <person name="Noel B."/>
            <person name="Kuo A."/>
            <person name="Morin E."/>
            <person name="Chen J."/>
            <person name="Kohler A."/>
            <person name="Krizsan K."/>
            <person name="Balestrini R."/>
            <person name="Da Silva C."/>
            <person name="Montanini B."/>
            <person name="Hainaut M."/>
            <person name="Levati E."/>
            <person name="Barry K.W."/>
            <person name="Belfiori B."/>
            <person name="Cichocki N."/>
            <person name="Clum A."/>
            <person name="Dockter R.B."/>
            <person name="Fauchery L."/>
            <person name="Guy J."/>
            <person name="Iotti M."/>
            <person name="Le Tacon F."/>
            <person name="Lindquist E.A."/>
            <person name="Lipzen A."/>
            <person name="Malagnac F."/>
            <person name="Mello A."/>
            <person name="Molinier V."/>
            <person name="Miyauchi S."/>
            <person name="Poulain J."/>
            <person name="Riccioni C."/>
            <person name="Rubini A."/>
            <person name="Sitrit Y."/>
            <person name="Splivallo R."/>
            <person name="Traeger S."/>
            <person name="Wang M."/>
            <person name="Zifcakova L."/>
            <person name="Wipf D."/>
            <person name="Zambonelli A."/>
            <person name="Paolocci F."/>
            <person name="Nowrousian M."/>
            <person name="Ottonello S."/>
            <person name="Baldrian P."/>
            <person name="Spatafora J.W."/>
            <person name="Henrissat B."/>
            <person name="Nagy L.G."/>
            <person name="Aury J.M."/>
            <person name="Wincker P."/>
            <person name="Grigoriev I.V."/>
            <person name="Bonfante P."/>
            <person name="Martin F.M."/>
        </authorList>
    </citation>
    <scope>NUCLEOTIDE SEQUENCE [LARGE SCALE GENOMIC DNA]</scope>
    <source>
        <strain evidence="4 5">ATCC MYA-4762</strain>
    </source>
</reference>
<dbReference type="GO" id="GO:0006897">
    <property type="term" value="P:endocytosis"/>
    <property type="evidence" value="ECO:0007669"/>
    <property type="project" value="TreeGrafter"/>
</dbReference>
<proteinExistence type="predicted"/>
<dbReference type="PANTHER" id="PTHR31962">
    <property type="entry name" value="SPHINGOLIPID LONG CHAIN BASE-RESPONSIVE PROTEIN PIL1"/>
    <property type="match status" value="1"/>
</dbReference>
<keyword evidence="5" id="KW-1185">Reference proteome</keyword>
<feature type="compositionally biased region" description="Low complexity" evidence="3">
    <location>
        <begin position="12"/>
        <end position="21"/>
    </location>
</feature>
<dbReference type="InterPro" id="IPR027267">
    <property type="entry name" value="AH/BAR_dom_sf"/>
</dbReference>
<dbReference type="OrthoDB" id="5599269at2759"/>
<dbReference type="EMBL" id="ML121549">
    <property type="protein sequence ID" value="RPB22819.1"/>
    <property type="molecule type" value="Genomic_DNA"/>
</dbReference>
<evidence type="ECO:0000256" key="1">
    <source>
        <dbReference type="ARBA" id="ARBA00022553"/>
    </source>
</evidence>
<accession>A0A3N4LMT3</accession>
<name>A0A3N4LMT3_9PEZI</name>
<dbReference type="GO" id="GO:0005886">
    <property type="term" value="C:plasma membrane"/>
    <property type="evidence" value="ECO:0007669"/>
    <property type="project" value="TreeGrafter"/>
</dbReference>
<evidence type="ECO:0000313" key="5">
    <source>
        <dbReference type="Proteomes" id="UP000267821"/>
    </source>
</evidence>
<protein>
    <recommendedName>
        <fullName evidence="6">Sphingolipid long chain base-responsive protein LSP1</fullName>
    </recommendedName>
</protein>
<feature type="region of interest" description="Disordered" evidence="3">
    <location>
        <begin position="1"/>
        <end position="21"/>
    </location>
</feature>
<dbReference type="PANTHER" id="PTHR31962:SF4">
    <property type="entry name" value="PRIMARY COMPONENT OF EISOSOMES (EUROFUNG)"/>
    <property type="match status" value="1"/>
</dbReference>
<feature type="coiled-coil region" evidence="2">
    <location>
        <begin position="234"/>
        <end position="261"/>
    </location>
</feature>
<evidence type="ECO:0000256" key="2">
    <source>
        <dbReference type="SAM" id="Coils"/>
    </source>
</evidence>
<dbReference type="AlphaFoldDB" id="A0A3N4LMT3"/>
<dbReference type="GO" id="GO:0070941">
    <property type="term" value="P:eisosome assembly"/>
    <property type="evidence" value="ECO:0007669"/>
    <property type="project" value="TreeGrafter"/>
</dbReference>
<sequence length="323" mass="36157">MNRSLSLRGSKNRSVSASSTASSGKRSFFHSLKGGSNVTQLSKRLYRLIKNENQVINSYECAGRERIHVATQLSEWGEQCGDDSVSDISDKLGVLLSEIGNQEIQHAQSLEDYRAILKAIRNTEASVQPSRDHKARIQEEIAKLKYKDPQSSRIVQLEQELVRAEAENLVAEAQLSNITRSKLKEAYALHFAVVIERAEKQALLANHGRRLLNLLDDTPVVPGIKPAVYDSEKEKRAREILKEAEDGIREWREELEEVLSNVVHPAFLGKAGLPVPVPPTLQHTPPPEEEMEVHPAFRNQKGKGKAVTPPYPVAQDRRQMAVI</sequence>
<dbReference type="STRING" id="1051890.A0A3N4LMT3"/>
<dbReference type="InterPro" id="IPR028245">
    <property type="entry name" value="PIL1/LSP1"/>
</dbReference>
<keyword evidence="1" id="KW-0597">Phosphoprotein</keyword>
<dbReference type="Proteomes" id="UP000267821">
    <property type="component" value="Unassembled WGS sequence"/>
</dbReference>